<reference evidence="7" key="1">
    <citation type="journal article" date="2023" name="bioRxiv">
        <title>Scaffold-level genome assemblies of two parasitoid biocontrol wasps reveal the parthenogenesis mechanism and an associated novel virus.</title>
        <authorList>
            <person name="Inwood S."/>
            <person name="Skelly J."/>
            <person name="Guhlin J."/>
            <person name="Harrop T."/>
            <person name="Goldson S."/>
            <person name="Dearden P."/>
        </authorList>
    </citation>
    <scope>NUCLEOTIDE SEQUENCE</scope>
    <source>
        <strain evidence="7">Irish</strain>
        <tissue evidence="7">Whole body</tissue>
    </source>
</reference>
<feature type="transmembrane region" description="Helical" evidence="5">
    <location>
        <begin position="257"/>
        <end position="278"/>
    </location>
</feature>
<keyword evidence="4 5" id="KW-0472">Membrane</keyword>
<comment type="caution">
    <text evidence="7">The sequence shown here is derived from an EMBL/GenBank/DDBJ whole genome shotgun (WGS) entry which is preliminary data.</text>
</comment>
<dbReference type="AlphaFoldDB" id="A0AA39C721"/>
<feature type="transmembrane region" description="Helical" evidence="5">
    <location>
        <begin position="55"/>
        <end position="78"/>
    </location>
</feature>
<protein>
    <recommendedName>
        <fullName evidence="6">Amino acid transporter transmembrane domain-containing protein</fullName>
    </recommendedName>
</protein>
<evidence type="ECO:0000313" key="7">
    <source>
        <dbReference type="EMBL" id="KAK0159112.1"/>
    </source>
</evidence>
<feature type="transmembrane region" description="Helical" evidence="5">
    <location>
        <begin position="374"/>
        <end position="395"/>
    </location>
</feature>
<evidence type="ECO:0000256" key="2">
    <source>
        <dbReference type="ARBA" id="ARBA00022692"/>
    </source>
</evidence>
<dbReference type="GO" id="GO:0015179">
    <property type="term" value="F:L-amino acid transmembrane transporter activity"/>
    <property type="evidence" value="ECO:0007669"/>
    <property type="project" value="TreeGrafter"/>
</dbReference>
<feature type="transmembrane region" description="Helical" evidence="5">
    <location>
        <begin position="157"/>
        <end position="174"/>
    </location>
</feature>
<keyword evidence="8" id="KW-1185">Reference proteome</keyword>
<evidence type="ECO:0000259" key="6">
    <source>
        <dbReference type="Pfam" id="PF01490"/>
    </source>
</evidence>
<evidence type="ECO:0000256" key="5">
    <source>
        <dbReference type="SAM" id="Phobius"/>
    </source>
</evidence>
<dbReference type="PANTHER" id="PTHR22950:SF340">
    <property type="entry name" value="AMINO ACID TRANSPORTER TRANSMEMBRANE DOMAIN-CONTAINING PROTEIN-RELATED"/>
    <property type="match status" value="1"/>
</dbReference>
<gene>
    <name evidence="7" type="ORF">PV328_010037</name>
</gene>
<feature type="transmembrane region" description="Helical" evidence="5">
    <location>
        <begin position="299"/>
        <end position="324"/>
    </location>
</feature>
<feature type="transmembrane region" description="Helical" evidence="5">
    <location>
        <begin position="124"/>
        <end position="145"/>
    </location>
</feature>
<dbReference type="EMBL" id="JAQQBS010001424">
    <property type="protein sequence ID" value="KAK0159112.1"/>
    <property type="molecule type" value="Genomic_DNA"/>
</dbReference>
<dbReference type="Pfam" id="PF01490">
    <property type="entry name" value="Aa_trans"/>
    <property type="match status" value="1"/>
</dbReference>
<sequence length="438" mass="48457">MADNEAQYNDDAVVYDPYKHRPKKVYISNFGAFGNLVKSAAGTGLFAMPYAFSNVGLISGILGTILMGFVITTSLQLLMRTHYIMCVRTKQPLLNYDQVVAIAMTSGVMKGRMSFNTITIIVDAVMLICYLGIGAVYVVFVAGVIQECIDREKTIAEAYYALILVPFFLLLNMVKGLNALVPISIVGNLFLSIACIIGIVYAIKYESTNDWVLMASDIKYYPKFIGIVFFALGSPGMIIAIEHSMNKPWDYTKACGVLNWGMGMLIVIHVVVGSIGYYKWGNATMSNFILNHHELDSMTLIALIMQALAIYFTYGLQCYVPITILSEEYANKSIADGYLKGTPYAWEIIARIGVTLFTCISAAAIPKLHLYTNFIGSLCIGTLGFLFPIILYIISNCGNYGNYYWKLFLAFIVFIIGSICIFSATASSIVSIFHYIKT</sequence>
<dbReference type="Proteomes" id="UP001168990">
    <property type="component" value="Unassembled WGS sequence"/>
</dbReference>
<feature type="transmembrane region" description="Helical" evidence="5">
    <location>
        <begin position="180"/>
        <end position="203"/>
    </location>
</feature>
<dbReference type="GO" id="GO:0005774">
    <property type="term" value="C:vacuolar membrane"/>
    <property type="evidence" value="ECO:0007669"/>
    <property type="project" value="TreeGrafter"/>
</dbReference>
<proteinExistence type="predicted"/>
<dbReference type="PANTHER" id="PTHR22950">
    <property type="entry name" value="AMINO ACID TRANSPORTER"/>
    <property type="match status" value="1"/>
</dbReference>
<feature type="domain" description="Amino acid transporter transmembrane" evidence="6">
    <location>
        <begin position="27"/>
        <end position="429"/>
    </location>
</feature>
<organism evidence="7 8">
    <name type="scientific">Microctonus aethiopoides</name>
    <dbReference type="NCBI Taxonomy" id="144406"/>
    <lineage>
        <taxon>Eukaryota</taxon>
        <taxon>Metazoa</taxon>
        <taxon>Ecdysozoa</taxon>
        <taxon>Arthropoda</taxon>
        <taxon>Hexapoda</taxon>
        <taxon>Insecta</taxon>
        <taxon>Pterygota</taxon>
        <taxon>Neoptera</taxon>
        <taxon>Endopterygota</taxon>
        <taxon>Hymenoptera</taxon>
        <taxon>Apocrita</taxon>
        <taxon>Ichneumonoidea</taxon>
        <taxon>Braconidae</taxon>
        <taxon>Euphorinae</taxon>
        <taxon>Microctonus</taxon>
    </lineage>
</organism>
<reference evidence="7" key="2">
    <citation type="submission" date="2023-03" db="EMBL/GenBank/DDBJ databases">
        <authorList>
            <person name="Inwood S.N."/>
            <person name="Skelly J.G."/>
            <person name="Guhlin J."/>
            <person name="Harrop T.W.R."/>
            <person name="Goldson S.G."/>
            <person name="Dearden P.K."/>
        </authorList>
    </citation>
    <scope>NUCLEOTIDE SEQUENCE</scope>
    <source>
        <strain evidence="7">Irish</strain>
        <tissue evidence="7">Whole body</tissue>
    </source>
</reference>
<keyword evidence="3 5" id="KW-1133">Transmembrane helix</keyword>
<feature type="transmembrane region" description="Helical" evidence="5">
    <location>
        <begin position="407"/>
        <end position="436"/>
    </location>
</feature>
<evidence type="ECO:0000256" key="3">
    <source>
        <dbReference type="ARBA" id="ARBA00022989"/>
    </source>
</evidence>
<evidence type="ECO:0000313" key="8">
    <source>
        <dbReference type="Proteomes" id="UP001168990"/>
    </source>
</evidence>
<comment type="subcellular location">
    <subcellularLocation>
        <location evidence="1">Membrane</location>
        <topology evidence="1">Multi-pass membrane protein</topology>
    </subcellularLocation>
</comment>
<keyword evidence="2 5" id="KW-0812">Transmembrane</keyword>
<dbReference type="InterPro" id="IPR013057">
    <property type="entry name" value="AA_transpt_TM"/>
</dbReference>
<accession>A0AA39C721</accession>
<feature type="transmembrane region" description="Helical" evidence="5">
    <location>
        <begin position="224"/>
        <end position="245"/>
    </location>
</feature>
<evidence type="ECO:0000256" key="4">
    <source>
        <dbReference type="ARBA" id="ARBA00023136"/>
    </source>
</evidence>
<name>A0AA39C721_9HYME</name>
<feature type="transmembrane region" description="Helical" evidence="5">
    <location>
        <begin position="344"/>
        <end position="365"/>
    </location>
</feature>
<evidence type="ECO:0000256" key="1">
    <source>
        <dbReference type="ARBA" id="ARBA00004141"/>
    </source>
</evidence>